<evidence type="ECO:0000259" key="4">
    <source>
        <dbReference type="Pfam" id="PF05902"/>
    </source>
</evidence>
<dbReference type="OrthoDB" id="6589456at2759"/>
<feature type="domain" description="Band 4.1 C-terminal" evidence="4">
    <location>
        <begin position="769"/>
        <end position="827"/>
    </location>
</feature>
<dbReference type="PANTHER" id="PTHR23280:SF20">
    <property type="entry name" value="BAND 4.1-LIKE PROTEIN 3"/>
    <property type="match status" value="1"/>
</dbReference>
<protein>
    <recommendedName>
        <fullName evidence="7">Band 4.1 C-terminal domain-containing protein</fullName>
    </recommendedName>
</protein>
<dbReference type="Proteomes" id="UP000228934">
    <property type="component" value="Unassembled WGS sequence"/>
</dbReference>
<feature type="region of interest" description="Disordered" evidence="1">
    <location>
        <begin position="648"/>
        <end position="683"/>
    </location>
</feature>
<dbReference type="InterPro" id="IPR008379">
    <property type="entry name" value="Band_4.1_C"/>
</dbReference>
<dbReference type="Pfam" id="PF05902">
    <property type="entry name" value="4_1_CTD"/>
    <property type="match status" value="1"/>
</dbReference>
<dbReference type="GO" id="GO:0005886">
    <property type="term" value="C:plasma membrane"/>
    <property type="evidence" value="ECO:0007669"/>
    <property type="project" value="TreeGrafter"/>
</dbReference>
<evidence type="ECO:0008006" key="7">
    <source>
        <dbReference type="Google" id="ProtNLM"/>
    </source>
</evidence>
<evidence type="ECO:0000256" key="2">
    <source>
        <dbReference type="SAM" id="Phobius"/>
    </source>
</evidence>
<dbReference type="PANTHER" id="PTHR23280">
    <property type="entry name" value="4.1 G PROTEIN"/>
    <property type="match status" value="1"/>
</dbReference>
<feature type="compositionally biased region" description="Acidic residues" evidence="1">
    <location>
        <begin position="132"/>
        <end position="145"/>
    </location>
</feature>
<feature type="compositionally biased region" description="Low complexity" evidence="1">
    <location>
        <begin position="146"/>
        <end position="158"/>
    </location>
</feature>
<feature type="transmembrane region" description="Helical" evidence="2">
    <location>
        <begin position="86"/>
        <end position="111"/>
    </location>
</feature>
<keyword evidence="2" id="KW-0472">Membrane</keyword>
<dbReference type="InterPro" id="IPR007477">
    <property type="entry name" value="SAB_dom"/>
</dbReference>
<dbReference type="AlphaFoldDB" id="A0A2G9S2W9"/>
<keyword evidence="2" id="KW-1133">Transmembrane helix</keyword>
<accession>A0A2G9S2W9</accession>
<gene>
    <name evidence="5" type="ORF">AB205_0217550</name>
</gene>
<dbReference type="GO" id="GO:0030866">
    <property type="term" value="P:cortical actin cytoskeleton organization"/>
    <property type="evidence" value="ECO:0007669"/>
    <property type="project" value="InterPro"/>
</dbReference>
<proteinExistence type="predicted"/>
<keyword evidence="2" id="KW-0812">Transmembrane</keyword>
<dbReference type="GO" id="GO:0005198">
    <property type="term" value="F:structural molecule activity"/>
    <property type="evidence" value="ECO:0007669"/>
    <property type="project" value="InterPro"/>
</dbReference>
<reference evidence="6" key="1">
    <citation type="journal article" date="2017" name="Nat. Commun.">
        <title>The North American bullfrog draft genome provides insight into hormonal regulation of long noncoding RNA.</title>
        <authorList>
            <person name="Hammond S.A."/>
            <person name="Warren R.L."/>
            <person name="Vandervalk B.P."/>
            <person name="Kucuk E."/>
            <person name="Khan H."/>
            <person name="Gibb E.A."/>
            <person name="Pandoh P."/>
            <person name="Kirk H."/>
            <person name="Zhao Y."/>
            <person name="Jones M."/>
            <person name="Mungall A.J."/>
            <person name="Coope R."/>
            <person name="Pleasance S."/>
            <person name="Moore R.A."/>
            <person name="Holt R.A."/>
            <person name="Round J.M."/>
            <person name="Ohora S."/>
            <person name="Walle B.V."/>
            <person name="Veldhoen N."/>
            <person name="Helbing C.C."/>
            <person name="Birol I."/>
        </authorList>
    </citation>
    <scope>NUCLEOTIDE SEQUENCE [LARGE SCALE GENOMIC DNA]</scope>
</reference>
<feature type="compositionally biased region" description="Basic and acidic residues" evidence="1">
    <location>
        <begin position="664"/>
        <end position="683"/>
    </location>
</feature>
<name>A0A2G9S2W9_AQUCT</name>
<dbReference type="EMBL" id="KV927588">
    <property type="protein sequence ID" value="PIO34497.1"/>
    <property type="molecule type" value="Genomic_DNA"/>
</dbReference>
<dbReference type="GO" id="GO:0005856">
    <property type="term" value="C:cytoskeleton"/>
    <property type="evidence" value="ECO:0007669"/>
    <property type="project" value="InterPro"/>
</dbReference>
<feature type="domain" description="SAB" evidence="3">
    <location>
        <begin position="190"/>
        <end position="238"/>
    </location>
</feature>
<feature type="region of interest" description="Disordered" evidence="1">
    <location>
        <begin position="129"/>
        <end position="168"/>
    </location>
</feature>
<dbReference type="GO" id="GO:0003779">
    <property type="term" value="F:actin binding"/>
    <property type="evidence" value="ECO:0007669"/>
    <property type="project" value="InterPro"/>
</dbReference>
<sequence>MSNELEWDSEQKGKLYLDEDEMGISYKQQAGKGGTLFSFSLHLPGSFPSLLDDDGYLSFPNISEANFLPENLQHYLPIQSPSLIPCFLFIFFFLLSASFSVPCALTLSFPLAMCLCYLEPKAVSLSASLDNDLSDSSDDETDSEQTDTAADGETTATESDQDDDTDVKTRNSLIKRIKGENVYVKHSNLMLEEYDRNQEEMMKHQTNISELKRTFLETATDTTAGGEWEKRLSTSPVRLAARQEEAPMIEPLVPDETKEEREKEERRISLERTSYSMLESQGTDDWVIIDKVPTKIVDGETKTMITYKVTTVSSDKPVETFKTSTIETQSLDALKMEIRAQEEENRQKMYTLGKSYDAVSGKILTMTSKGKEGEKLSQPSTFEVRQKLQKDISETVKIIPMAGKYEIVETLSDDKGRKTSEAPTVKRRMSETLTPIKESDSQLASPIEEVLKKVQESDTTMKMVETVISEKRAEFPDYGISKTEGPGWKDKKLSEWRYTRDQPFTIATAHYVTESSASKVVVTSGNDPILTIKSMNCRHPPASQFPSVHFQLNFMLAANFYLSFFIMGTAALKTETKTEWETTDEVREEDAEQRMKEKVVQGIISLEETGSMHAIGDTAQLSAEQLDGAAKANAVIASCLKGSEEIDKEEDGAVDASAASYAQEEQHGSDIHDTHLLDGKPHDESPLVKTEIITFGTIADGEKPEISTKDVPVIHTETKTITYESSEAGCTQVDRSISLGHLPGLDSSDVSTLADVSISCRVVPLPMVSRPDTDPGVLMSAQTITSESHGTTTTTHITKTVKGGISETRIEKRIVITGDADIDHDQVKEIICIDLPGCWILPVMLFI</sequence>
<evidence type="ECO:0000313" key="6">
    <source>
        <dbReference type="Proteomes" id="UP000228934"/>
    </source>
</evidence>
<evidence type="ECO:0000259" key="3">
    <source>
        <dbReference type="Pfam" id="PF04382"/>
    </source>
</evidence>
<keyword evidence="6" id="KW-1185">Reference proteome</keyword>
<dbReference type="GO" id="GO:0031032">
    <property type="term" value="P:actomyosin structure organization"/>
    <property type="evidence" value="ECO:0007669"/>
    <property type="project" value="TreeGrafter"/>
</dbReference>
<evidence type="ECO:0000256" key="1">
    <source>
        <dbReference type="SAM" id="MobiDB-lite"/>
    </source>
</evidence>
<dbReference type="Pfam" id="PF04382">
    <property type="entry name" value="SAB"/>
    <property type="match status" value="1"/>
</dbReference>
<evidence type="ECO:0000313" key="5">
    <source>
        <dbReference type="EMBL" id="PIO34497.1"/>
    </source>
</evidence>
<organism evidence="5 6">
    <name type="scientific">Aquarana catesbeiana</name>
    <name type="common">American bullfrog</name>
    <name type="synonym">Rana catesbeiana</name>
    <dbReference type="NCBI Taxonomy" id="8400"/>
    <lineage>
        <taxon>Eukaryota</taxon>
        <taxon>Metazoa</taxon>
        <taxon>Chordata</taxon>
        <taxon>Craniata</taxon>
        <taxon>Vertebrata</taxon>
        <taxon>Euteleostomi</taxon>
        <taxon>Amphibia</taxon>
        <taxon>Batrachia</taxon>
        <taxon>Anura</taxon>
        <taxon>Neobatrachia</taxon>
        <taxon>Ranoidea</taxon>
        <taxon>Ranidae</taxon>
        <taxon>Aquarana</taxon>
    </lineage>
</organism>